<sequence length="105" mass="11246">MPICHMDLSVVFSLGVAWCVWGVAGLFALLPCSSAGQSGQAERRLELGYPLYYIALANFPVCGELFGLFSEPSAQQRSPGGQQAPVSFSPTSFLSCWSGKLLRGK</sequence>
<gene>
    <name evidence="3" type="ORF">ILYODFUR_012862</name>
</gene>
<feature type="transmembrane region" description="Helical" evidence="2">
    <location>
        <begin position="51"/>
        <end position="69"/>
    </location>
</feature>
<proteinExistence type="predicted"/>
<reference evidence="3 4" key="1">
    <citation type="submission" date="2021-06" db="EMBL/GenBank/DDBJ databases">
        <authorList>
            <person name="Palmer J.M."/>
        </authorList>
    </citation>
    <scope>NUCLEOTIDE SEQUENCE [LARGE SCALE GENOMIC DNA]</scope>
    <source>
        <strain evidence="4">if_2019</strain>
        <tissue evidence="3">Muscle</tissue>
    </source>
</reference>
<dbReference type="EMBL" id="JAHRIQ010093709">
    <property type="protein sequence ID" value="MEQ2251608.1"/>
    <property type="molecule type" value="Genomic_DNA"/>
</dbReference>
<feature type="region of interest" description="Disordered" evidence="1">
    <location>
        <begin position="73"/>
        <end position="92"/>
    </location>
</feature>
<evidence type="ECO:0000256" key="1">
    <source>
        <dbReference type="SAM" id="MobiDB-lite"/>
    </source>
</evidence>
<protein>
    <submittedName>
        <fullName evidence="3">Uncharacterized protein</fullName>
    </submittedName>
</protein>
<name>A0ABV0V5F1_9TELE</name>
<evidence type="ECO:0000313" key="3">
    <source>
        <dbReference type="EMBL" id="MEQ2251608.1"/>
    </source>
</evidence>
<evidence type="ECO:0000256" key="2">
    <source>
        <dbReference type="SAM" id="Phobius"/>
    </source>
</evidence>
<keyword evidence="4" id="KW-1185">Reference proteome</keyword>
<evidence type="ECO:0000313" key="4">
    <source>
        <dbReference type="Proteomes" id="UP001482620"/>
    </source>
</evidence>
<keyword evidence="2" id="KW-0472">Membrane</keyword>
<comment type="caution">
    <text evidence="3">The sequence shown here is derived from an EMBL/GenBank/DDBJ whole genome shotgun (WGS) entry which is preliminary data.</text>
</comment>
<accession>A0ABV0V5F1</accession>
<organism evidence="3 4">
    <name type="scientific">Ilyodon furcidens</name>
    <name type="common">goldbreast splitfin</name>
    <dbReference type="NCBI Taxonomy" id="33524"/>
    <lineage>
        <taxon>Eukaryota</taxon>
        <taxon>Metazoa</taxon>
        <taxon>Chordata</taxon>
        <taxon>Craniata</taxon>
        <taxon>Vertebrata</taxon>
        <taxon>Euteleostomi</taxon>
        <taxon>Actinopterygii</taxon>
        <taxon>Neopterygii</taxon>
        <taxon>Teleostei</taxon>
        <taxon>Neoteleostei</taxon>
        <taxon>Acanthomorphata</taxon>
        <taxon>Ovalentaria</taxon>
        <taxon>Atherinomorphae</taxon>
        <taxon>Cyprinodontiformes</taxon>
        <taxon>Goodeidae</taxon>
        <taxon>Ilyodon</taxon>
    </lineage>
</organism>
<keyword evidence="2" id="KW-1133">Transmembrane helix</keyword>
<keyword evidence="2" id="KW-0812">Transmembrane</keyword>
<dbReference type="Proteomes" id="UP001482620">
    <property type="component" value="Unassembled WGS sequence"/>
</dbReference>